<evidence type="ECO:0000313" key="2">
    <source>
        <dbReference type="Proteomes" id="UP000740883"/>
    </source>
</evidence>
<name>A0A9P6GY39_9MICR</name>
<organism evidence="1 2">
    <name type="scientific">Nosema granulosis</name>
    <dbReference type="NCBI Taxonomy" id="83296"/>
    <lineage>
        <taxon>Eukaryota</taxon>
        <taxon>Fungi</taxon>
        <taxon>Fungi incertae sedis</taxon>
        <taxon>Microsporidia</taxon>
        <taxon>Nosematidae</taxon>
        <taxon>Nosema</taxon>
    </lineage>
</organism>
<gene>
    <name evidence="1" type="ORF">NGRA_1674</name>
</gene>
<dbReference type="AlphaFoldDB" id="A0A9P6GY39"/>
<comment type="caution">
    <text evidence="1">The sequence shown here is derived from an EMBL/GenBank/DDBJ whole genome shotgun (WGS) entry which is preliminary data.</text>
</comment>
<evidence type="ECO:0000313" key="1">
    <source>
        <dbReference type="EMBL" id="KAF9762917.1"/>
    </source>
</evidence>
<reference evidence="1 2" key="1">
    <citation type="journal article" date="2020" name="Genome Biol. Evol.">
        <title>Comparative genomics of strictly vertically transmitted, feminizing microsporidia endosymbionts of amphipod crustaceans.</title>
        <authorList>
            <person name="Cormier A."/>
            <person name="Chebbi M.A."/>
            <person name="Giraud I."/>
            <person name="Wattier R."/>
            <person name="Teixeira M."/>
            <person name="Gilbert C."/>
            <person name="Rigaud T."/>
            <person name="Cordaux R."/>
        </authorList>
    </citation>
    <scope>NUCLEOTIDE SEQUENCE [LARGE SCALE GENOMIC DNA]</scope>
    <source>
        <strain evidence="1 2">Ou3-Ou53</strain>
    </source>
</reference>
<protein>
    <submittedName>
        <fullName evidence="1">Uncharacterized protein</fullName>
    </submittedName>
</protein>
<accession>A0A9P6GY39</accession>
<proteinExistence type="predicted"/>
<sequence length="286" mass="34200">MFFFIVLLVNVIFSAYIDDKIFSYKLDNYTSNTELINLKEEPEKWNIEIYSIDIYTFFITKRPVPFIVKPRENDTLEVFIYIGNVERYMASNILFYTVAYPIKNPTHTYRTSIYTLKRLVIDENYLTKIEYHVIVFLCHMVYLFKGIVEINIEDFPVSNYIQICENFSYSTYNISKRFTEEMPIKKYHTDNGFMKFIKEVLNFYSTYNIQAEDKNKLKDLIEEITKNNELNVLVINDKRYEIILDNINTIFQALLFEYNPVHRKLLEITGSRILKLVNSPNPCCYL</sequence>
<keyword evidence="2" id="KW-1185">Reference proteome</keyword>
<dbReference type="Proteomes" id="UP000740883">
    <property type="component" value="Unassembled WGS sequence"/>
</dbReference>
<dbReference type="EMBL" id="SBJO01000121">
    <property type="protein sequence ID" value="KAF9762917.1"/>
    <property type="molecule type" value="Genomic_DNA"/>
</dbReference>